<gene>
    <name evidence="2" type="ORF">NLJ89_g4608</name>
</gene>
<name>A0A9W8K3R2_9AGAR</name>
<dbReference type="OrthoDB" id="2938294at2759"/>
<accession>A0A9W8K3R2</accession>
<feature type="region of interest" description="Disordered" evidence="1">
    <location>
        <begin position="230"/>
        <end position="275"/>
    </location>
</feature>
<sequence length="275" mass="30847">MNGDFPTCEPKTSATPMAPNLFVETIRVKIWDRVYRVPAYHLLESPRVRDGLQVGKGNCGERIVDLSYHTNKEDFEALINILHPSTIAFNHSPRGRIWLRVLNSATRLVLKPARAAAIRAILSGAAGILTPVEKLLFGHQNAVPTLFLQGCKELIFRVDIPTVPELQQLYVDGIGSRIMIFREKRMRQAVMCTNLKKTPTTIWMLYAAMEKVDVAFADILERLKERARQLGDVDQGPPATMGVPAVLQRKDSGASLRPQDRDEALDRGVKRARLD</sequence>
<proteinExistence type="predicted"/>
<dbReference type="AlphaFoldDB" id="A0A9W8K3R2"/>
<evidence type="ECO:0000313" key="2">
    <source>
        <dbReference type="EMBL" id="KAJ3510551.1"/>
    </source>
</evidence>
<protein>
    <submittedName>
        <fullName evidence="2">Uncharacterized protein</fullName>
    </submittedName>
</protein>
<dbReference type="EMBL" id="JANKHO010000390">
    <property type="protein sequence ID" value="KAJ3510551.1"/>
    <property type="molecule type" value="Genomic_DNA"/>
</dbReference>
<keyword evidence="3" id="KW-1185">Reference proteome</keyword>
<reference evidence="2" key="1">
    <citation type="submission" date="2022-07" db="EMBL/GenBank/DDBJ databases">
        <title>Genome Sequence of Agrocybe chaxingu.</title>
        <authorList>
            <person name="Buettner E."/>
        </authorList>
    </citation>
    <scope>NUCLEOTIDE SEQUENCE</scope>
    <source>
        <strain evidence="2">MP-N11</strain>
    </source>
</reference>
<evidence type="ECO:0000256" key="1">
    <source>
        <dbReference type="SAM" id="MobiDB-lite"/>
    </source>
</evidence>
<feature type="compositionally biased region" description="Basic and acidic residues" evidence="1">
    <location>
        <begin position="248"/>
        <end position="275"/>
    </location>
</feature>
<comment type="caution">
    <text evidence="2">The sequence shown here is derived from an EMBL/GenBank/DDBJ whole genome shotgun (WGS) entry which is preliminary data.</text>
</comment>
<dbReference type="Proteomes" id="UP001148786">
    <property type="component" value="Unassembled WGS sequence"/>
</dbReference>
<organism evidence="2 3">
    <name type="scientific">Agrocybe chaxingu</name>
    <dbReference type="NCBI Taxonomy" id="84603"/>
    <lineage>
        <taxon>Eukaryota</taxon>
        <taxon>Fungi</taxon>
        <taxon>Dikarya</taxon>
        <taxon>Basidiomycota</taxon>
        <taxon>Agaricomycotina</taxon>
        <taxon>Agaricomycetes</taxon>
        <taxon>Agaricomycetidae</taxon>
        <taxon>Agaricales</taxon>
        <taxon>Agaricineae</taxon>
        <taxon>Strophariaceae</taxon>
        <taxon>Agrocybe</taxon>
    </lineage>
</organism>
<evidence type="ECO:0000313" key="3">
    <source>
        <dbReference type="Proteomes" id="UP001148786"/>
    </source>
</evidence>